<gene>
    <name evidence="2" type="ORF">DAPPUDRAFT_318967</name>
    <name evidence="3" type="ORF">DAPPUDRAFT_318969</name>
</gene>
<name>E9GKA1_DAPPU</name>
<evidence type="ECO:0000313" key="2">
    <source>
        <dbReference type="EMBL" id="EFX79951.1"/>
    </source>
</evidence>
<evidence type="ECO:0000313" key="3">
    <source>
        <dbReference type="EMBL" id="EFX79952.1"/>
    </source>
</evidence>
<dbReference type="AlphaFoldDB" id="E9GKA1"/>
<keyword evidence="4" id="KW-1185">Reference proteome</keyword>
<dbReference type="Proteomes" id="UP000000305">
    <property type="component" value="Unassembled WGS sequence"/>
</dbReference>
<protein>
    <submittedName>
        <fullName evidence="2">Uncharacterized protein</fullName>
    </submittedName>
</protein>
<proteinExistence type="predicted"/>
<dbReference type="EMBL" id="GL732549">
    <property type="protein sequence ID" value="EFX79952.1"/>
    <property type="molecule type" value="Genomic_DNA"/>
</dbReference>
<reference evidence="2 4" key="1">
    <citation type="journal article" date="2011" name="Science">
        <title>The ecoresponsive genome of Daphnia pulex.</title>
        <authorList>
            <person name="Colbourne J.K."/>
            <person name="Pfrender M.E."/>
            <person name="Gilbert D."/>
            <person name="Thomas W.K."/>
            <person name="Tucker A."/>
            <person name="Oakley T.H."/>
            <person name="Tokishita S."/>
            <person name="Aerts A."/>
            <person name="Arnold G.J."/>
            <person name="Basu M.K."/>
            <person name="Bauer D.J."/>
            <person name="Caceres C.E."/>
            <person name="Carmel L."/>
            <person name="Casola C."/>
            <person name="Choi J.H."/>
            <person name="Detter J.C."/>
            <person name="Dong Q."/>
            <person name="Dusheyko S."/>
            <person name="Eads B.D."/>
            <person name="Frohlich T."/>
            <person name="Geiler-Samerotte K.A."/>
            <person name="Gerlach D."/>
            <person name="Hatcher P."/>
            <person name="Jogdeo S."/>
            <person name="Krijgsveld J."/>
            <person name="Kriventseva E.V."/>
            <person name="Kultz D."/>
            <person name="Laforsch C."/>
            <person name="Lindquist E."/>
            <person name="Lopez J."/>
            <person name="Manak J.R."/>
            <person name="Muller J."/>
            <person name="Pangilinan J."/>
            <person name="Patwardhan R.P."/>
            <person name="Pitluck S."/>
            <person name="Pritham E.J."/>
            <person name="Rechtsteiner A."/>
            <person name="Rho M."/>
            <person name="Rogozin I.B."/>
            <person name="Sakarya O."/>
            <person name="Salamov A."/>
            <person name="Schaack S."/>
            <person name="Shapiro H."/>
            <person name="Shiga Y."/>
            <person name="Skalitzky C."/>
            <person name="Smith Z."/>
            <person name="Souvorov A."/>
            <person name="Sung W."/>
            <person name="Tang Z."/>
            <person name="Tsuchiya D."/>
            <person name="Tu H."/>
            <person name="Vos H."/>
            <person name="Wang M."/>
            <person name="Wolf Y.I."/>
            <person name="Yamagata H."/>
            <person name="Yamada T."/>
            <person name="Ye Y."/>
            <person name="Shaw J.R."/>
            <person name="Andrews J."/>
            <person name="Crease T.J."/>
            <person name="Tang H."/>
            <person name="Lucas S.M."/>
            <person name="Robertson H.M."/>
            <person name="Bork P."/>
            <person name="Koonin E.V."/>
            <person name="Zdobnov E.M."/>
            <person name="Grigoriev I.V."/>
            <person name="Lynch M."/>
            <person name="Boore J.L."/>
        </authorList>
    </citation>
    <scope>NUCLEOTIDE SEQUENCE [LARGE SCALE GENOMIC DNA]</scope>
</reference>
<dbReference type="KEGG" id="dpx:DAPPUDRAFT_318967"/>
<evidence type="ECO:0000313" key="4">
    <source>
        <dbReference type="Proteomes" id="UP000000305"/>
    </source>
</evidence>
<accession>E9GKA1</accession>
<dbReference type="EMBL" id="GL732549">
    <property type="protein sequence ID" value="EFX79951.1"/>
    <property type="molecule type" value="Genomic_DNA"/>
</dbReference>
<feature type="compositionally biased region" description="Acidic residues" evidence="1">
    <location>
        <begin position="8"/>
        <end position="26"/>
    </location>
</feature>
<sequence length="78" mass="9245">MSMKIEENYEEDYDEANYDKEEDDEEPGRQYEAHPSQEKENQSDRCNYDDAEPQEPIMFLTLNFLRITNDCSPLKATS</sequence>
<feature type="region of interest" description="Disordered" evidence="1">
    <location>
        <begin position="1"/>
        <end position="50"/>
    </location>
</feature>
<dbReference type="HOGENOM" id="CLU_2624511_0_0_1"/>
<feature type="compositionally biased region" description="Basic and acidic residues" evidence="1">
    <location>
        <begin position="27"/>
        <end position="48"/>
    </location>
</feature>
<organism evidence="2 4">
    <name type="scientific">Daphnia pulex</name>
    <name type="common">Water flea</name>
    <dbReference type="NCBI Taxonomy" id="6669"/>
    <lineage>
        <taxon>Eukaryota</taxon>
        <taxon>Metazoa</taxon>
        <taxon>Ecdysozoa</taxon>
        <taxon>Arthropoda</taxon>
        <taxon>Crustacea</taxon>
        <taxon>Branchiopoda</taxon>
        <taxon>Diplostraca</taxon>
        <taxon>Cladocera</taxon>
        <taxon>Anomopoda</taxon>
        <taxon>Daphniidae</taxon>
        <taxon>Daphnia</taxon>
    </lineage>
</organism>
<evidence type="ECO:0000256" key="1">
    <source>
        <dbReference type="SAM" id="MobiDB-lite"/>
    </source>
</evidence>
<dbReference type="KEGG" id="dpx:DAPPUDRAFT_318969"/>